<dbReference type="SUPFAM" id="SSF48403">
    <property type="entry name" value="Ankyrin repeat"/>
    <property type="match status" value="1"/>
</dbReference>
<accession>A0A6L6WPM3</accession>
<dbReference type="PANTHER" id="PTHR24173:SF74">
    <property type="entry name" value="ANKYRIN REPEAT DOMAIN-CONTAINING PROTEIN 16"/>
    <property type="match status" value="1"/>
</dbReference>
<evidence type="ECO:0000256" key="1">
    <source>
        <dbReference type="ARBA" id="ARBA00022737"/>
    </source>
</evidence>
<evidence type="ECO:0000313" key="5">
    <source>
        <dbReference type="Proteomes" id="UP000478892"/>
    </source>
</evidence>
<feature type="repeat" description="ANK" evidence="3">
    <location>
        <begin position="31"/>
        <end position="63"/>
    </location>
</feature>
<keyword evidence="1" id="KW-0677">Repeat</keyword>
<dbReference type="PROSITE" id="PS50088">
    <property type="entry name" value="ANK_REPEAT"/>
    <property type="match status" value="1"/>
</dbReference>
<dbReference type="PROSITE" id="PS50297">
    <property type="entry name" value="ANK_REP_REGION"/>
    <property type="match status" value="1"/>
</dbReference>
<dbReference type="SMART" id="SM00248">
    <property type="entry name" value="ANK"/>
    <property type="match status" value="1"/>
</dbReference>
<sequence>MSDDNNITRSPNSSIQYIIDAGADLNRQDEHGYTALHLAIVYGQEEAIDLLLDNGARTDLRNKNNRDAYAEMNFRNKTAPDPISPLGHVMERLRLLR</sequence>
<proteinExistence type="predicted"/>
<dbReference type="PANTHER" id="PTHR24173">
    <property type="entry name" value="ANKYRIN REPEAT CONTAINING"/>
    <property type="match status" value="1"/>
</dbReference>
<protein>
    <submittedName>
        <fullName evidence="4">Uncharacterized protein</fullName>
    </submittedName>
</protein>
<name>A0A6L6WPM3_9RHOB</name>
<dbReference type="InterPro" id="IPR036770">
    <property type="entry name" value="Ankyrin_rpt-contain_sf"/>
</dbReference>
<dbReference type="Proteomes" id="UP000478892">
    <property type="component" value="Unassembled WGS sequence"/>
</dbReference>
<dbReference type="EMBL" id="WQLV01000012">
    <property type="protein sequence ID" value="MVO17542.1"/>
    <property type="molecule type" value="Genomic_DNA"/>
</dbReference>
<dbReference type="AlphaFoldDB" id="A0A6L6WPM3"/>
<dbReference type="InterPro" id="IPR002110">
    <property type="entry name" value="Ankyrin_rpt"/>
</dbReference>
<reference evidence="4 5" key="1">
    <citation type="submission" date="2019-12" db="EMBL/GenBank/DDBJ databases">
        <authorList>
            <person name="Zhang Y.-J."/>
        </authorList>
    </citation>
    <scope>NUCLEOTIDE SEQUENCE [LARGE SCALE GENOMIC DNA]</scope>
    <source>
        <strain evidence="4 5">CY05</strain>
    </source>
</reference>
<evidence type="ECO:0000256" key="2">
    <source>
        <dbReference type="ARBA" id="ARBA00023043"/>
    </source>
</evidence>
<evidence type="ECO:0000256" key="3">
    <source>
        <dbReference type="PROSITE-ProRule" id="PRU00023"/>
    </source>
</evidence>
<dbReference type="Gene3D" id="1.25.40.20">
    <property type="entry name" value="Ankyrin repeat-containing domain"/>
    <property type="match status" value="1"/>
</dbReference>
<evidence type="ECO:0000313" key="4">
    <source>
        <dbReference type="EMBL" id="MVO17542.1"/>
    </source>
</evidence>
<keyword evidence="5" id="KW-1185">Reference proteome</keyword>
<comment type="caution">
    <text evidence="4">The sequence shown here is derived from an EMBL/GenBank/DDBJ whole genome shotgun (WGS) entry which is preliminary data.</text>
</comment>
<keyword evidence="2 3" id="KW-0040">ANK repeat</keyword>
<organism evidence="4 5">
    <name type="scientific">Parasedimentitalea huanghaiensis</name>
    <dbReference type="NCBI Taxonomy" id="2682100"/>
    <lineage>
        <taxon>Bacteria</taxon>
        <taxon>Pseudomonadati</taxon>
        <taxon>Pseudomonadota</taxon>
        <taxon>Alphaproteobacteria</taxon>
        <taxon>Rhodobacterales</taxon>
        <taxon>Paracoccaceae</taxon>
        <taxon>Parasedimentitalea</taxon>
    </lineage>
</organism>
<dbReference type="Pfam" id="PF12796">
    <property type="entry name" value="Ank_2"/>
    <property type="match status" value="1"/>
</dbReference>
<gene>
    <name evidence="4" type="ORF">GO984_17140</name>
</gene>